<evidence type="ECO:0000313" key="2">
    <source>
        <dbReference type="Proteomes" id="UP001623348"/>
    </source>
</evidence>
<dbReference type="AlphaFoldDB" id="A0ABC9X7T0"/>
<reference evidence="1 2" key="1">
    <citation type="submission" date="2024-06" db="EMBL/GenBank/DDBJ databases">
        <title>The draft genome of Grus japonensis, version 3.</title>
        <authorList>
            <person name="Nabeshima K."/>
            <person name="Suzuki S."/>
            <person name="Onuma M."/>
        </authorList>
    </citation>
    <scope>NUCLEOTIDE SEQUENCE [LARGE SCALE GENOMIC DNA]</scope>
    <source>
        <strain evidence="1 2">451A</strain>
    </source>
</reference>
<dbReference type="EMBL" id="BAAFJT010000008">
    <property type="protein sequence ID" value="GAB0193215.1"/>
    <property type="molecule type" value="Genomic_DNA"/>
</dbReference>
<gene>
    <name evidence="1" type="ORF">GRJ2_001786800</name>
</gene>
<dbReference type="PANTHER" id="PTHR33332">
    <property type="entry name" value="REVERSE TRANSCRIPTASE DOMAIN-CONTAINING PROTEIN"/>
    <property type="match status" value="1"/>
</dbReference>
<proteinExistence type="predicted"/>
<dbReference type="Proteomes" id="UP001623348">
    <property type="component" value="Unassembled WGS sequence"/>
</dbReference>
<evidence type="ECO:0000313" key="1">
    <source>
        <dbReference type="EMBL" id="GAB0193215.1"/>
    </source>
</evidence>
<name>A0ABC9X7T0_GRUJA</name>
<comment type="caution">
    <text evidence="1">The sequence shown here is derived from an EMBL/GenBank/DDBJ whole genome shotgun (WGS) entry which is preliminary data.</text>
</comment>
<keyword evidence="2" id="KW-1185">Reference proteome</keyword>
<protein>
    <submittedName>
        <fullName evidence="1">Uncharacterized protein</fullName>
    </submittedName>
</protein>
<sequence>MTSRSREVILPLYSTLVRLHLEYCIQLWGPQYRRDTELLEQVQRAAMKMIRGLEHFCYEDRLRELELFSLEKRRLWGDLIAAFQYLKRPTGRLERDVYQGV</sequence>
<organism evidence="1 2">
    <name type="scientific">Grus japonensis</name>
    <name type="common">Japanese crane</name>
    <name type="synonym">Red-crowned crane</name>
    <dbReference type="NCBI Taxonomy" id="30415"/>
    <lineage>
        <taxon>Eukaryota</taxon>
        <taxon>Metazoa</taxon>
        <taxon>Chordata</taxon>
        <taxon>Craniata</taxon>
        <taxon>Vertebrata</taxon>
        <taxon>Euteleostomi</taxon>
        <taxon>Archelosauria</taxon>
        <taxon>Archosauria</taxon>
        <taxon>Dinosauria</taxon>
        <taxon>Saurischia</taxon>
        <taxon>Theropoda</taxon>
        <taxon>Coelurosauria</taxon>
        <taxon>Aves</taxon>
        <taxon>Neognathae</taxon>
        <taxon>Neoaves</taxon>
        <taxon>Gruiformes</taxon>
        <taxon>Gruidae</taxon>
        <taxon>Grus</taxon>
    </lineage>
</organism>
<accession>A0ABC9X7T0</accession>